<evidence type="ECO:0000313" key="4">
    <source>
        <dbReference type="Proteomes" id="UP000005631"/>
    </source>
</evidence>
<dbReference type="AlphaFoldDB" id="G8R177"/>
<keyword evidence="1" id="KW-0732">Signal</keyword>
<evidence type="ECO:0000313" key="3">
    <source>
        <dbReference type="EMBL" id="AEV32792.1"/>
    </source>
</evidence>
<dbReference type="OrthoDB" id="1081439at2"/>
<gene>
    <name evidence="3" type="ordered locus">Oweho_1812</name>
</gene>
<dbReference type="Proteomes" id="UP000005631">
    <property type="component" value="Chromosome"/>
</dbReference>
<protein>
    <recommendedName>
        <fullName evidence="2">Secretion system C-terminal sorting domain-containing protein</fullName>
    </recommendedName>
</protein>
<dbReference type="NCBIfam" id="TIGR04183">
    <property type="entry name" value="Por_Secre_tail"/>
    <property type="match status" value="1"/>
</dbReference>
<dbReference type="KEGG" id="oho:Oweho_1812"/>
<keyword evidence="4" id="KW-1185">Reference proteome</keyword>
<dbReference type="Pfam" id="PF18962">
    <property type="entry name" value="Por_Secre_tail"/>
    <property type="match status" value="1"/>
</dbReference>
<reference evidence="3 4" key="1">
    <citation type="journal article" date="2012" name="Stand. Genomic Sci.">
        <title>Genome sequence of the orange-pigmented seawater bacterium Owenweeksia hongkongensis type strain (UST20020801(T)).</title>
        <authorList>
            <person name="Riedel T."/>
            <person name="Held B."/>
            <person name="Nolan M."/>
            <person name="Lucas S."/>
            <person name="Lapidus A."/>
            <person name="Tice H."/>
            <person name="Del Rio T.G."/>
            <person name="Cheng J.F."/>
            <person name="Han C."/>
            <person name="Tapia R."/>
            <person name="Goodwin L.A."/>
            <person name="Pitluck S."/>
            <person name="Liolios K."/>
            <person name="Mavromatis K."/>
            <person name="Pagani I."/>
            <person name="Ivanova N."/>
            <person name="Mikhailova N."/>
            <person name="Pati A."/>
            <person name="Chen A."/>
            <person name="Palaniappan K."/>
            <person name="Rohde M."/>
            <person name="Tindall B.J."/>
            <person name="Detter J.C."/>
            <person name="Goker M."/>
            <person name="Woyke T."/>
            <person name="Bristow J."/>
            <person name="Eisen J.A."/>
            <person name="Markowitz V."/>
            <person name="Hugenholtz P."/>
            <person name="Klenk H.P."/>
            <person name="Kyrpides N.C."/>
        </authorList>
    </citation>
    <scope>NUCLEOTIDE SEQUENCE</scope>
    <source>
        <strain evidence="4">DSM 17368 / JCM 12287 / NRRL B-23963</strain>
    </source>
</reference>
<accession>G8R177</accession>
<dbReference type="HOGENOM" id="CLU_635910_0_0_10"/>
<dbReference type="InterPro" id="IPR026444">
    <property type="entry name" value="Secre_tail"/>
</dbReference>
<proteinExistence type="predicted"/>
<feature type="domain" description="Secretion system C-terminal sorting" evidence="2">
    <location>
        <begin position="357"/>
        <end position="430"/>
    </location>
</feature>
<dbReference type="EMBL" id="CP003156">
    <property type="protein sequence ID" value="AEV32792.1"/>
    <property type="molecule type" value="Genomic_DNA"/>
</dbReference>
<sequence>MKKVLLALSLMGGIAGYSQSNDMPSDLKLDAKEVAHIENLIAKKKLQSNKKKTAGGVITNQFMGFVDEMYTLFGGSAQFSIFQNPMWQDSTAVEVFSNADQHISNHAIGLTFDPTSPAWGANQVAEVDDYTIDSVYILGAYRTPSSIPNPMGDSLIVELVWAPSTSTTTFNEGTVTYTNGSPDESCDYVAPTFTLGTPPSFSLEGSNKVRIGLELTANDTTNTSAYYGLEVNQLIPAGNIVGVSYFFKSAYASGLSVGDTVFNTVTPSTVSAPNFAGRLAQDPAIALSNLNMYFCDAGNFGGMNGTSSFRSAELYNLSNGFPCYFPESFNGNFVAVMMSANSTVGLDEVKEEASFNVFPNPTTGNVTLEIAQGGTYTIDVLNLVGQAVYSEQVSINGGEALNRNFSNLTKGVYLINLSGEGISKTTKLTIK</sequence>
<organism evidence="3 4">
    <name type="scientific">Owenweeksia hongkongensis (strain DSM 17368 / CIP 108786 / JCM 12287 / NRRL B-23963 / UST20020801)</name>
    <dbReference type="NCBI Taxonomy" id="926562"/>
    <lineage>
        <taxon>Bacteria</taxon>
        <taxon>Pseudomonadati</taxon>
        <taxon>Bacteroidota</taxon>
        <taxon>Flavobacteriia</taxon>
        <taxon>Flavobacteriales</taxon>
        <taxon>Owenweeksiaceae</taxon>
        <taxon>Owenweeksia</taxon>
    </lineage>
</organism>
<dbReference type="RefSeq" id="WP_014202148.1">
    <property type="nucleotide sequence ID" value="NC_016599.1"/>
</dbReference>
<evidence type="ECO:0000259" key="2">
    <source>
        <dbReference type="Pfam" id="PF18962"/>
    </source>
</evidence>
<evidence type="ECO:0000256" key="1">
    <source>
        <dbReference type="ARBA" id="ARBA00022729"/>
    </source>
</evidence>
<name>G8R177_OWEHD</name>